<dbReference type="EMBL" id="JBAPLU010000004">
    <property type="protein sequence ID" value="MEI4271189.1"/>
    <property type="molecule type" value="Genomic_DNA"/>
</dbReference>
<comment type="caution">
    <text evidence="2">The sequence shown here is derived from an EMBL/GenBank/DDBJ whole genome shotgun (WGS) entry which is preliminary data.</text>
</comment>
<dbReference type="Gene3D" id="3.10.310.70">
    <property type="match status" value="1"/>
</dbReference>
<organism evidence="2 3">
    <name type="scientific">Klenkia sesuvii</name>
    <dbReference type="NCBI Taxonomy" id="3103137"/>
    <lineage>
        <taxon>Bacteria</taxon>
        <taxon>Bacillati</taxon>
        <taxon>Actinomycetota</taxon>
        <taxon>Actinomycetes</taxon>
        <taxon>Geodermatophilales</taxon>
        <taxon>Geodermatophilaceae</taxon>
        <taxon>Klenkia</taxon>
    </lineage>
</organism>
<name>A0ABU8DT54_9ACTN</name>
<proteinExistence type="predicted"/>
<gene>
    <name evidence="2" type="ORF">TEK04_05600</name>
</gene>
<dbReference type="PANTHER" id="PTHR22642:SF2">
    <property type="entry name" value="PROTEIN LONG AFTER FAR-RED 3"/>
    <property type="match status" value="1"/>
</dbReference>
<protein>
    <submittedName>
        <fullName evidence="2">Amidohydrolase</fullName>
        <ecNumber evidence="2">3.5.-.-</ecNumber>
    </submittedName>
</protein>
<dbReference type="EC" id="3.5.-.-" evidence="2"/>
<feature type="domain" description="Amidohydrolase 3" evidence="1">
    <location>
        <begin position="54"/>
        <end position="546"/>
    </location>
</feature>
<evidence type="ECO:0000259" key="1">
    <source>
        <dbReference type="Pfam" id="PF07969"/>
    </source>
</evidence>
<accession>A0ABU8DT54</accession>
<keyword evidence="3" id="KW-1185">Reference proteome</keyword>
<dbReference type="Pfam" id="PF07969">
    <property type="entry name" value="Amidohydro_3"/>
    <property type="match status" value="1"/>
</dbReference>
<dbReference type="SUPFAM" id="SSF51338">
    <property type="entry name" value="Composite domain of metallo-dependent hydrolases"/>
    <property type="match status" value="1"/>
</dbReference>
<dbReference type="SUPFAM" id="SSF51556">
    <property type="entry name" value="Metallo-dependent hydrolases"/>
    <property type="match status" value="1"/>
</dbReference>
<dbReference type="Gene3D" id="2.30.40.10">
    <property type="entry name" value="Urease, subunit C, domain 1"/>
    <property type="match status" value="1"/>
</dbReference>
<dbReference type="InterPro" id="IPR032466">
    <property type="entry name" value="Metal_Hydrolase"/>
</dbReference>
<reference evidence="2 3" key="1">
    <citation type="submission" date="2024-03" db="EMBL/GenBank/DDBJ databases">
        <title>Draft genome sequence of Klenkia sp. LSe6-5.</title>
        <authorList>
            <person name="Duangmal K."/>
            <person name="Chantavorakit T."/>
        </authorList>
    </citation>
    <scope>NUCLEOTIDE SEQUENCE [LARGE SCALE GENOMIC DNA]</scope>
    <source>
        <strain evidence="2 3">LSe6-5</strain>
    </source>
</reference>
<dbReference type="InterPro" id="IPR033932">
    <property type="entry name" value="YtcJ-like"/>
</dbReference>
<dbReference type="InterPro" id="IPR011059">
    <property type="entry name" value="Metal-dep_hydrolase_composite"/>
</dbReference>
<dbReference type="Proteomes" id="UP001361570">
    <property type="component" value="Unassembled WGS sequence"/>
</dbReference>
<dbReference type="PANTHER" id="PTHR22642">
    <property type="entry name" value="IMIDAZOLONEPROPIONASE"/>
    <property type="match status" value="1"/>
</dbReference>
<evidence type="ECO:0000313" key="2">
    <source>
        <dbReference type="EMBL" id="MEI4271189.1"/>
    </source>
</evidence>
<dbReference type="InterPro" id="IPR013108">
    <property type="entry name" value="Amidohydro_3"/>
</dbReference>
<dbReference type="GO" id="GO:0016787">
    <property type="term" value="F:hydrolase activity"/>
    <property type="evidence" value="ECO:0007669"/>
    <property type="project" value="UniProtKB-KW"/>
</dbReference>
<dbReference type="RefSeq" id="WP_336403330.1">
    <property type="nucleotide sequence ID" value="NZ_JBAPLU010000004.1"/>
</dbReference>
<sequence>MADHAVDLLLTGAVVHTLDPARPRASALAVRDGLLVAVGEDDELAGLAGPATTVVDLAGAVVLPGLMDVHNHHATAGEADLHQLLVPATAGIDELLAAVGRYAAGLEPGAWVVGESWGSGLIDQLGTPLVLAALDEVSAGHPVLLTDDSHHNKWANTAAMSAAGVLDLTADPTGGRVVRDASGAPTGVLIEAAGGLVQQAWAATVDRDAEYAARNSERGIELLHAHGITAFQDAAAGLETMAGLRKLDEEGRLHAWVVTSMLVNDFIFGTQVLGEQLLPQGERFRTRHHRPDFAKIFLDGVPTSRTGAFLEPYLPDEHGACTRGHTTMPVEELTGWLRRAAQLDIGLKIHCTGDASARMVLDVVAAGRAEGITVPVQIAHGQYLHPDDVPRFAELGVVADISPALWFPGVIVEALRTVRAEPQASRLQPNRDLLDTGALVAGGSDWPVAESPDPWPAIAGLVTRADPTGRFPGTVWPEQAITVQEAVAAYTTSAARAMGLADVTGALTPGLSADLVVLDRDPFAVPDTELASVTTLQTWFAGRQVFTRS</sequence>
<keyword evidence="2" id="KW-0378">Hydrolase</keyword>
<dbReference type="Gene3D" id="3.20.20.140">
    <property type="entry name" value="Metal-dependent hydrolases"/>
    <property type="match status" value="1"/>
</dbReference>
<evidence type="ECO:0000313" key="3">
    <source>
        <dbReference type="Proteomes" id="UP001361570"/>
    </source>
</evidence>
<dbReference type="CDD" id="cd01300">
    <property type="entry name" value="YtcJ_like"/>
    <property type="match status" value="1"/>
</dbReference>